<dbReference type="SUPFAM" id="SSF53335">
    <property type="entry name" value="S-adenosyl-L-methionine-dependent methyltransferases"/>
    <property type="match status" value="1"/>
</dbReference>
<keyword evidence="1" id="KW-0489">Methyltransferase</keyword>
<gene>
    <name evidence="1" type="ORF">H0E84_11975</name>
</gene>
<protein>
    <submittedName>
        <fullName evidence="1">Methyltransferase domain-containing protein</fullName>
    </submittedName>
</protein>
<comment type="caution">
    <text evidence="1">The sequence shown here is derived from an EMBL/GenBank/DDBJ whole genome shotgun (WGS) entry which is preliminary data.</text>
</comment>
<dbReference type="GO" id="GO:0032259">
    <property type="term" value="P:methylation"/>
    <property type="evidence" value="ECO:0007669"/>
    <property type="project" value="UniProtKB-KW"/>
</dbReference>
<name>A0A853JET2_9GAMM</name>
<dbReference type="Pfam" id="PF10294">
    <property type="entry name" value="Methyltransf_16"/>
    <property type="match status" value="1"/>
</dbReference>
<dbReference type="Proteomes" id="UP000578091">
    <property type="component" value="Unassembled WGS sequence"/>
</dbReference>
<dbReference type="GO" id="GO:0008168">
    <property type="term" value="F:methyltransferase activity"/>
    <property type="evidence" value="ECO:0007669"/>
    <property type="project" value="UniProtKB-KW"/>
</dbReference>
<evidence type="ECO:0000313" key="2">
    <source>
        <dbReference type="Proteomes" id="UP000578091"/>
    </source>
</evidence>
<dbReference type="Gene3D" id="3.40.50.150">
    <property type="entry name" value="Vaccinia Virus protein VP39"/>
    <property type="match status" value="1"/>
</dbReference>
<dbReference type="CDD" id="cd02440">
    <property type="entry name" value="AdoMet_MTases"/>
    <property type="match status" value="1"/>
</dbReference>
<dbReference type="InterPro" id="IPR029063">
    <property type="entry name" value="SAM-dependent_MTases_sf"/>
</dbReference>
<dbReference type="AlphaFoldDB" id="A0A853JET2"/>
<dbReference type="InterPro" id="IPR019410">
    <property type="entry name" value="Methyltransf_16"/>
</dbReference>
<proteinExistence type="predicted"/>
<keyword evidence="1" id="KW-0808">Transferase</keyword>
<dbReference type="PANTHER" id="PTHR14614">
    <property type="entry name" value="HEPATOCELLULAR CARCINOMA-ASSOCIATED ANTIGEN"/>
    <property type="match status" value="1"/>
</dbReference>
<evidence type="ECO:0000313" key="1">
    <source>
        <dbReference type="EMBL" id="NZA27097.1"/>
    </source>
</evidence>
<dbReference type="EMBL" id="JACCKA010000072">
    <property type="protein sequence ID" value="NZA27097.1"/>
    <property type="molecule type" value="Genomic_DNA"/>
</dbReference>
<reference evidence="1 2" key="1">
    <citation type="submission" date="2020-07" db="EMBL/GenBank/DDBJ databases">
        <title>Luteimonas sp. SJ-92.</title>
        <authorList>
            <person name="Huang X.-X."/>
            <person name="Xu L."/>
            <person name="Sun J.-Q."/>
        </authorList>
    </citation>
    <scope>NUCLEOTIDE SEQUENCE [LARGE SCALE GENOMIC DNA]</scope>
    <source>
        <strain evidence="1 2">SJ-92</strain>
    </source>
</reference>
<accession>A0A853JET2</accession>
<keyword evidence="2" id="KW-1185">Reference proteome</keyword>
<organism evidence="1 2">
    <name type="scientific">Luteimonas salinisoli</name>
    <dbReference type="NCBI Taxonomy" id="2752307"/>
    <lineage>
        <taxon>Bacteria</taxon>
        <taxon>Pseudomonadati</taxon>
        <taxon>Pseudomonadota</taxon>
        <taxon>Gammaproteobacteria</taxon>
        <taxon>Lysobacterales</taxon>
        <taxon>Lysobacteraceae</taxon>
        <taxon>Luteimonas</taxon>
    </lineage>
</organism>
<sequence>MQRPDGARNRTPLRGRDRRLPRWRLKRSAVFPSASTEIGSRGVRWSGCSWFRASRGRSGAVPLPASCLRPLAGPGPTGASVPGYHTHIRVHAFGGSDYRIRALADVQQFADPDLLAQRAGICSAQWSLFGQVWPSGRVLADAMAGHDVAGKRILELGCGLGLASLVLRARGADIVASDHHPLAEVFLAYNAALNGLDAVPYRTLSWDAPAASLGRFDLIIGSDVLYERRHVAQLAALVQRHAQPEAEVLIADPGRGNGGAFTRAMVAQGYSPSEQRRAMTEGDTPPFRGRLLGYRRAAVLTAEVA</sequence>